<comment type="caution">
    <text evidence="1">The sequence shown here is derived from an EMBL/GenBank/DDBJ whole genome shotgun (WGS) entry which is preliminary data.</text>
</comment>
<name>X0UNJ8_9ZZZZ</name>
<dbReference type="AlphaFoldDB" id="X0UNJ8"/>
<dbReference type="EMBL" id="BARS01018039">
    <property type="protein sequence ID" value="GAF90060.1"/>
    <property type="molecule type" value="Genomic_DNA"/>
</dbReference>
<gene>
    <name evidence="1" type="ORF">S01H1_29425</name>
</gene>
<protein>
    <submittedName>
        <fullName evidence="1">Uncharacterized protein</fullName>
    </submittedName>
</protein>
<dbReference type="InterPro" id="IPR017437">
    <property type="entry name" value="ATP-NAD_kinase_PpnK-typ_C"/>
</dbReference>
<dbReference type="Gene3D" id="2.60.200.30">
    <property type="entry name" value="Probable inorganic polyphosphate/atp-NAD kinase, domain 2"/>
    <property type="match status" value="1"/>
</dbReference>
<dbReference type="GO" id="GO:0003951">
    <property type="term" value="F:NAD+ kinase activity"/>
    <property type="evidence" value="ECO:0007669"/>
    <property type="project" value="InterPro"/>
</dbReference>
<accession>X0UNJ8</accession>
<evidence type="ECO:0000313" key="1">
    <source>
        <dbReference type="EMBL" id="GAF90060.1"/>
    </source>
</evidence>
<feature type="non-terminal residue" evidence="1">
    <location>
        <position position="1"/>
    </location>
</feature>
<dbReference type="Gene3D" id="3.40.50.10330">
    <property type="entry name" value="Probable inorganic polyphosphate/atp-NAD kinase, domain 1"/>
    <property type="match status" value="1"/>
</dbReference>
<organism evidence="1">
    <name type="scientific">marine sediment metagenome</name>
    <dbReference type="NCBI Taxonomy" id="412755"/>
    <lineage>
        <taxon>unclassified sequences</taxon>
        <taxon>metagenomes</taxon>
        <taxon>ecological metagenomes</taxon>
    </lineage>
</organism>
<proteinExistence type="predicted"/>
<dbReference type="Pfam" id="PF20143">
    <property type="entry name" value="NAD_kinase_C"/>
    <property type="match status" value="1"/>
</dbReference>
<dbReference type="InterPro" id="IPR016064">
    <property type="entry name" value="NAD/diacylglycerol_kinase_sf"/>
</dbReference>
<dbReference type="GO" id="GO:0019674">
    <property type="term" value="P:NAD+ metabolic process"/>
    <property type="evidence" value="ECO:0007669"/>
    <property type="project" value="InterPro"/>
</dbReference>
<reference evidence="1" key="1">
    <citation type="journal article" date="2014" name="Front. Microbiol.">
        <title>High frequency of phylogenetically diverse reductive dehalogenase-homologous genes in deep subseafloor sedimentary metagenomes.</title>
        <authorList>
            <person name="Kawai M."/>
            <person name="Futagami T."/>
            <person name="Toyoda A."/>
            <person name="Takaki Y."/>
            <person name="Nishi S."/>
            <person name="Hori S."/>
            <person name="Arai W."/>
            <person name="Tsubouchi T."/>
            <person name="Morono Y."/>
            <person name="Uchiyama I."/>
            <person name="Ito T."/>
            <person name="Fujiyama A."/>
            <person name="Inagaki F."/>
            <person name="Takami H."/>
        </authorList>
    </citation>
    <scope>NUCLEOTIDE SEQUENCE</scope>
    <source>
        <strain evidence="1">Expedition CK06-06</strain>
    </source>
</reference>
<dbReference type="InterPro" id="IPR017438">
    <property type="entry name" value="ATP-NAD_kinase_N"/>
</dbReference>
<sequence>VPVNSVSRRIRPFVVPGEAKITITVPKPFEGDVVVINDGLLEGKFKKNSVLEITQAPNETVFVRFPDYGFFNRLQDKLDF</sequence>
<dbReference type="SUPFAM" id="SSF111331">
    <property type="entry name" value="NAD kinase/diacylglycerol kinase-like"/>
    <property type="match status" value="1"/>
</dbReference>